<evidence type="ECO:0000313" key="2">
    <source>
        <dbReference type="EMBL" id="UOA25298.1"/>
    </source>
</evidence>
<gene>
    <name evidence="2" type="ORF">DSM110277_03752</name>
</gene>
<dbReference type="InterPro" id="IPR001584">
    <property type="entry name" value="Integrase_cat-core"/>
</dbReference>
<dbReference type="EMBL" id="CP084964">
    <property type="protein sequence ID" value="UOA25298.1"/>
    <property type="molecule type" value="Genomic_DNA"/>
</dbReference>
<evidence type="ECO:0000313" key="3">
    <source>
        <dbReference type="Proteomes" id="UP000830781"/>
    </source>
</evidence>
<proteinExistence type="predicted"/>
<protein>
    <recommendedName>
        <fullName evidence="1">Integrase catalytic domain-containing protein</fullName>
    </recommendedName>
</protein>
<dbReference type="PANTHER" id="PTHR46889">
    <property type="entry name" value="TRANSPOSASE INSF FOR INSERTION SEQUENCE IS3B-RELATED"/>
    <property type="match status" value="1"/>
</dbReference>
<reference evidence="3" key="1">
    <citation type="journal article" date="2022" name="Microorganisms">
        <title>Beyond the ABCs#Discovery of Three New Plasmid Types in Rhodobacterales (RepQ, RepY, RepW).</title>
        <authorList>
            <person name="Freese H.M."/>
            <person name="Ringel V."/>
            <person name="Overmann J."/>
            <person name="Petersen J."/>
        </authorList>
    </citation>
    <scope>NUCLEOTIDE SEQUENCE [LARGE SCALE GENOMIC DNA]</scope>
    <source>
        <strain evidence="3">DSM 110277</strain>
        <plasmid evidence="3">pDSM110277_e</plasmid>
    </source>
</reference>
<keyword evidence="2" id="KW-0614">Plasmid</keyword>
<organism evidence="2 3">
    <name type="scientific">Sulfitobacter pontiacus</name>
    <dbReference type="NCBI Taxonomy" id="60137"/>
    <lineage>
        <taxon>Bacteria</taxon>
        <taxon>Pseudomonadati</taxon>
        <taxon>Pseudomonadota</taxon>
        <taxon>Alphaproteobacteria</taxon>
        <taxon>Rhodobacterales</taxon>
        <taxon>Roseobacteraceae</taxon>
        <taxon>Sulfitobacter</taxon>
    </lineage>
</organism>
<dbReference type="AlphaFoldDB" id="A0AAX3AJM6"/>
<name>A0AAX3AJM6_9RHOB</name>
<feature type="domain" description="Integrase catalytic" evidence="1">
    <location>
        <begin position="14"/>
        <end position="67"/>
    </location>
</feature>
<dbReference type="InterPro" id="IPR012337">
    <property type="entry name" value="RNaseH-like_sf"/>
</dbReference>
<evidence type="ECO:0000259" key="1">
    <source>
        <dbReference type="Pfam" id="PF13333"/>
    </source>
</evidence>
<keyword evidence="3" id="KW-1185">Reference proteome</keyword>
<dbReference type="PANTHER" id="PTHR46889:SF4">
    <property type="entry name" value="TRANSPOSASE INSO FOR INSERTION SEQUENCE ELEMENT IS911B-RELATED"/>
    <property type="match status" value="1"/>
</dbReference>
<dbReference type="Proteomes" id="UP000830781">
    <property type="component" value="Plasmid pDSM110277_e"/>
</dbReference>
<geneLocation type="plasmid" evidence="2 3">
    <name>pDSM110277_e</name>
</geneLocation>
<dbReference type="GO" id="GO:0015074">
    <property type="term" value="P:DNA integration"/>
    <property type="evidence" value="ECO:0007669"/>
    <property type="project" value="InterPro"/>
</dbReference>
<dbReference type="Pfam" id="PF13333">
    <property type="entry name" value="rve_2"/>
    <property type="match status" value="1"/>
</dbReference>
<dbReference type="SUPFAM" id="SSF53098">
    <property type="entry name" value="Ribonuclease H-like"/>
    <property type="match status" value="1"/>
</dbReference>
<accession>A0AAX3AJM6</accession>
<sequence>MSGEGNSFDNSAVESFFKSLRAELIWRNTWQTRRDLEVAVFEYINGFYNPCRRHSALDGKSPVAFEKIAAQHEQHTRTEPVQVEVRVPHVHDGHIMSMPASVLVVAIVRPFPSSGAHQRPVMTLRFFRIAFFDANRTACFVTAGSGRFAAMVLTPISVAPMDCAAAARCVLIQCGHSDLWPSTTLMRFNVAVLQDWHPSTTCSRSFARPSKVKPFCMAAFFQ</sequence>
<dbReference type="InterPro" id="IPR050900">
    <property type="entry name" value="Transposase_IS3/IS150/IS904"/>
</dbReference>